<keyword evidence="5" id="KW-0325">Glycoprotein</keyword>
<evidence type="ECO:0000256" key="3">
    <source>
        <dbReference type="ARBA" id="ARBA00022622"/>
    </source>
</evidence>
<comment type="subcellular location">
    <subcellularLocation>
        <location evidence="1">Cell membrane</location>
        <topology evidence="1">Lipid-anchor</topology>
        <topology evidence="1">GPI-anchor</topology>
    </subcellularLocation>
</comment>
<dbReference type="EMBL" id="KZ668764">
    <property type="protein sequence ID" value="PPR87017.1"/>
    <property type="molecule type" value="Genomic_DNA"/>
</dbReference>
<comment type="similarity">
    <text evidence="2">Belongs to the COBRA family.</text>
</comment>
<dbReference type="AlphaFoldDB" id="A0A2P5W7I3"/>
<dbReference type="PANTHER" id="PTHR31673:SF30">
    <property type="entry name" value="COBRA-LIKE PROTEIN 6"/>
    <property type="match status" value="1"/>
</dbReference>
<dbReference type="InterPro" id="IPR006918">
    <property type="entry name" value="COBRA_pln"/>
</dbReference>
<dbReference type="Pfam" id="PF25079">
    <property type="entry name" value="COB_C"/>
    <property type="match status" value="1"/>
</dbReference>
<evidence type="ECO:0000313" key="8">
    <source>
        <dbReference type="EMBL" id="PPR87017.1"/>
    </source>
</evidence>
<evidence type="ECO:0000256" key="4">
    <source>
        <dbReference type="ARBA" id="ARBA00022729"/>
    </source>
</evidence>
<keyword evidence="6" id="KW-0449">Lipoprotein</keyword>
<accession>A0A2P5W7I3</accession>
<protein>
    <recommendedName>
        <fullName evidence="7">COBRA C-terminal domain-containing protein</fullName>
    </recommendedName>
</protein>
<gene>
    <name evidence="8" type="ORF">GOBAR_AA33674</name>
</gene>
<evidence type="ECO:0000256" key="2">
    <source>
        <dbReference type="ARBA" id="ARBA00005507"/>
    </source>
</evidence>
<name>A0A2P5W7I3_GOSBA</name>
<dbReference type="Proteomes" id="UP000239757">
    <property type="component" value="Unassembled WGS sequence"/>
</dbReference>
<evidence type="ECO:0000259" key="7">
    <source>
        <dbReference type="Pfam" id="PF25079"/>
    </source>
</evidence>
<evidence type="ECO:0000256" key="6">
    <source>
        <dbReference type="ARBA" id="ARBA00023288"/>
    </source>
</evidence>
<dbReference type="PANTHER" id="PTHR31673">
    <property type="entry name" value="PROTEIN COBRA"/>
    <property type="match status" value="1"/>
</dbReference>
<dbReference type="GO" id="GO:0005886">
    <property type="term" value="C:plasma membrane"/>
    <property type="evidence" value="ECO:0007669"/>
    <property type="project" value="UniProtKB-SubCell"/>
</dbReference>
<keyword evidence="3" id="KW-0472">Membrane</keyword>
<dbReference type="Pfam" id="PF04833">
    <property type="entry name" value="COBRA"/>
    <property type="match status" value="1"/>
</dbReference>
<dbReference type="GO" id="GO:0010215">
    <property type="term" value="P:cellulose microfibril organization"/>
    <property type="evidence" value="ECO:0007669"/>
    <property type="project" value="InterPro"/>
</dbReference>
<evidence type="ECO:0000256" key="5">
    <source>
        <dbReference type="ARBA" id="ARBA00023180"/>
    </source>
</evidence>
<organism evidence="8 9">
    <name type="scientific">Gossypium barbadense</name>
    <name type="common">Sea Island cotton</name>
    <name type="synonym">Hibiscus barbadensis</name>
    <dbReference type="NCBI Taxonomy" id="3634"/>
    <lineage>
        <taxon>Eukaryota</taxon>
        <taxon>Viridiplantae</taxon>
        <taxon>Streptophyta</taxon>
        <taxon>Embryophyta</taxon>
        <taxon>Tracheophyta</taxon>
        <taxon>Spermatophyta</taxon>
        <taxon>Magnoliopsida</taxon>
        <taxon>eudicotyledons</taxon>
        <taxon>Gunneridae</taxon>
        <taxon>Pentapetalae</taxon>
        <taxon>rosids</taxon>
        <taxon>malvids</taxon>
        <taxon>Malvales</taxon>
        <taxon>Malvaceae</taxon>
        <taxon>Malvoideae</taxon>
        <taxon>Gossypium</taxon>
    </lineage>
</organism>
<dbReference type="GO" id="GO:0052324">
    <property type="term" value="P:plant-type cell wall cellulose biosynthetic process"/>
    <property type="evidence" value="ECO:0007669"/>
    <property type="project" value="TreeGrafter"/>
</dbReference>
<evidence type="ECO:0000313" key="9">
    <source>
        <dbReference type="Proteomes" id="UP000239757"/>
    </source>
</evidence>
<reference evidence="8 9" key="1">
    <citation type="submission" date="2015-01" db="EMBL/GenBank/DDBJ databases">
        <title>Genome of allotetraploid Gossypium barbadense reveals genomic plasticity and fiber elongation in cotton evolution.</title>
        <authorList>
            <person name="Chen X."/>
            <person name="Liu X."/>
            <person name="Zhao B."/>
            <person name="Zheng H."/>
            <person name="Hu Y."/>
            <person name="Lu G."/>
            <person name="Yang C."/>
            <person name="Chen J."/>
            <person name="Shan C."/>
            <person name="Zhang L."/>
            <person name="Zhou Y."/>
            <person name="Wang L."/>
            <person name="Guo W."/>
            <person name="Bai Y."/>
            <person name="Ruan J."/>
            <person name="Shangguan X."/>
            <person name="Mao Y."/>
            <person name="Jiang J."/>
            <person name="Zhu Y."/>
            <person name="Lei J."/>
            <person name="Kang H."/>
            <person name="Chen S."/>
            <person name="He X."/>
            <person name="Wang R."/>
            <person name="Wang Y."/>
            <person name="Chen J."/>
            <person name="Wang L."/>
            <person name="Yu S."/>
            <person name="Wang B."/>
            <person name="Wei J."/>
            <person name="Song S."/>
            <person name="Lu X."/>
            <person name="Gao Z."/>
            <person name="Gu W."/>
            <person name="Deng X."/>
            <person name="Ma D."/>
            <person name="Wang S."/>
            <person name="Liang W."/>
            <person name="Fang L."/>
            <person name="Cai C."/>
            <person name="Zhu X."/>
            <person name="Zhou B."/>
            <person name="Zhang Y."/>
            <person name="Chen Z."/>
            <person name="Xu S."/>
            <person name="Zhu R."/>
            <person name="Wang S."/>
            <person name="Zhang T."/>
            <person name="Zhao G."/>
        </authorList>
    </citation>
    <scope>NUCLEOTIDE SEQUENCE [LARGE SCALE GENOMIC DNA]</scope>
    <source>
        <strain evidence="9">cv. Xinhai21</strain>
        <tissue evidence="8">Leaf</tissue>
    </source>
</reference>
<dbReference type="PIRSF" id="PIRSF038122">
    <property type="entry name" value="COBRA"/>
    <property type="match status" value="1"/>
</dbReference>
<dbReference type="InterPro" id="IPR056900">
    <property type="entry name" value="COB_C"/>
</dbReference>
<keyword evidence="4" id="KW-0732">Signal</keyword>
<dbReference type="GO" id="GO:0098552">
    <property type="term" value="C:side of membrane"/>
    <property type="evidence" value="ECO:0007669"/>
    <property type="project" value="UniProtKB-KW"/>
</dbReference>
<feature type="domain" description="COBRA C-terminal" evidence="7">
    <location>
        <begin position="232"/>
        <end position="329"/>
    </location>
</feature>
<proteinExistence type="inferred from homology"/>
<dbReference type="OrthoDB" id="1884438at2759"/>
<evidence type="ECO:0000256" key="1">
    <source>
        <dbReference type="ARBA" id="ARBA00004609"/>
    </source>
</evidence>
<sequence>MTQFYFSVQRSVDMVRVSIFNFQLYRHIERPGWQLGWEWQGDEAIMSMLGAEATEQGNCSRFKGGENLPHCCEKKPMIIDLLPEASFNMKTSNCCKGGVLSSMVQDPSNYAAIFVMKIGAVNSSDQFKMPGNFSFGVSGYTCGQPVRVPPSRYSSDSGRRWTQALVSRFDSDFNYYNKLSRSDSGTWNITCMYSQFMASSSPKCCVSLSAFYNTTIVPCPKCSCSCHASKCVNQWNLEAVHPNLKNLTQVFSFNYEPLNPYGHINDSGMFWGIRYYNDMLQEGENGYVQTEMLMRKGEDFPSFRQGWGFPTRVLFNGDECVMPLPDQYPTLPNTGGNGPIFSLSLIVLSLLVLTIVSF</sequence>
<keyword evidence="3" id="KW-0336">GPI-anchor</keyword>